<reference evidence="2" key="1">
    <citation type="submission" date="2022-01" db="EMBL/GenBank/DDBJ databases">
        <authorList>
            <person name="King R."/>
        </authorList>
    </citation>
    <scope>NUCLEOTIDE SEQUENCE</scope>
</reference>
<organism evidence="2 3">
    <name type="scientific">Ceutorhynchus assimilis</name>
    <name type="common">cabbage seed weevil</name>
    <dbReference type="NCBI Taxonomy" id="467358"/>
    <lineage>
        <taxon>Eukaryota</taxon>
        <taxon>Metazoa</taxon>
        <taxon>Ecdysozoa</taxon>
        <taxon>Arthropoda</taxon>
        <taxon>Hexapoda</taxon>
        <taxon>Insecta</taxon>
        <taxon>Pterygota</taxon>
        <taxon>Neoptera</taxon>
        <taxon>Endopterygota</taxon>
        <taxon>Coleoptera</taxon>
        <taxon>Polyphaga</taxon>
        <taxon>Cucujiformia</taxon>
        <taxon>Curculionidae</taxon>
        <taxon>Ceutorhynchinae</taxon>
        <taxon>Ceutorhynchus</taxon>
    </lineage>
</organism>
<dbReference type="EMBL" id="OU892284">
    <property type="protein sequence ID" value="CAG9772260.1"/>
    <property type="molecule type" value="Genomic_DNA"/>
</dbReference>
<proteinExistence type="predicted"/>
<dbReference type="AlphaFoldDB" id="A0A9N9MVB4"/>
<name>A0A9N9MVB4_9CUCU</name>
<dbReference type="Proteomes" id="UP001152799">
    <property type="component" value="Chromosome 8"/>
</dbReference>
<gene>
    <name evidence="2" type="ORF">CEUTPL_LOCUS12678</name>
</gene>
<protein>
    <submittedName>
        <fullName evidence="2">Uncharacterized protein</fullName>
    </submittedName>
</protein>
<sequence>MSKKRSRRTSSTSDEEMEFCSASLENKTIKSKDSRQVIVGWLCSLNGNPHKQVTLKQYGGTRKLVVSIDGRYNDILLACKSFFFKNRSSSRKIAAEEKKEIFLTGGGIPKIIKKDPCHDVVLSIMNTKSVFGLDNGGLDRDGIRPKECLGNQITGAGDTTTDTVIEFKHMDQEIEDDMQINREISDNNVQVADENEIIFQIEEWDQTALNSTNPENNINVCHRISKQSKNTRKNSASSENIGQSANSVL</sequence>
<feature type="region of interest" description="Disordered" evidence="1">
    <location>
        <begin position="226"/>
        <end position="249"/>
    </location>
</feature>
<keyword evidence="3" id="KW-1185">Reference proteome</keyword>
<evidence type="ECO:0000313" key="2">
    <source>
        <dbReference type="EMBL" id="CAG9772260.1"/>
    </source>
</evidence>
<evidence type="ECO:0000256" key="1">
    <source>
        <dbReference type="SAM" id="MobiDB-lite"/>
    </source>
</evidence>
<dbReference type="OrthoDB" id="6783928at2759"/>
<accession>A0A9N9MVB4</accession>
<feature type="compositionally biased region" description="Polar residues" evidence="1">
    <location>
        <begin position="233"/>
        <end position="249"/>
    </location>
</feature>
<evidence type="ECO:0000313" key="3">
    <source>
        <dbReference type="Proteomes" id="UP001152799"/>
    </source>
</evidence>